<reference evidence="1 2" key="1">
    <citation type="submission" date="2020-08" db="EMBL/GenBank/DDBJ databases">
        <title>The Agave Microbiome: Exploring the role of microbial communities in plant adaptations to desert environments.</title>
        <authorList>
            <person name="Partida-Martinez L.P."/>
        </authorList>
    </citation>
    <scope>NUCLEOTIDE SEQUENCE [LARGE SCALE GENOMIC DNA]</scope>
    <source>
        <strain evidence="1 2">RAT4</strain>
    </source>
</reference>
<dbReference type="Proteomes" id="UP000582085">
    <property type="component" value="Unassembled WGS sequence"/>
</dbReference>
<evidence type="ECO:0000313" key="2">
    <source>
        <dbReference type="Proteomes" id="UP000582085"/>
    </source>
</evidence>
<comment type="caution">
    <text evidence="1">The sequence shown here is derived from an EMBL/GenBank/DDBJ whole genome shotgun (WGS) entry which is preliminary data.</text>
</comment>
<protein>
    <submittedName>
        <fullName evidence="1">Uncharacterized protein</fullName>
    </submittedName>
</protein>
<accession>A0ABR6DXE3</accession>
<dbReference type="EMBL" id="JACJIO010000005">
    <property type="protein sequence ID" value="MBA9080987.1"/>
    <property type="molecule type" value="Genomic_DNA"/>
</dbReference>
<organism evidence="1 2">
    <name type="scientific">Micrococcus aloeverae</name>
    <dbReference type="NCBI Taxonomy" id="1391911"/>
    <lineage>
        <taxon>Bacteria</taxon>
        <taxon>Bacillati</taxon>
        <taxon>Actinomycetota</taxon>
        <taxon>Actinomycetes</taxon>
        <taxon>Micrococcales</taxon>
        <taxon>Micrococcaceae</taxon>
        <taxon>Micrococcus</taxon>
    </lineage>
</organism>
<keyword evidence="2" id="KW-1185">Reference proteome</keyword>
<evidence type="ECO:0000313" key="1">
    <source>
        <dbReference type="EMBL" id="MBA9080987.1"/>
    </source>
</evidence>
<gene>
    <name evidence="1" type="ORF">FHR79_001095</name>
</gene>
<sequence>MSADTVPSVVAESVVVSTGSFLDDVAEAARLLGAFTVGMAGRPLVGRAAGASSESAEKNTSTGRCAGREARFDEVGPAFVADVVFRPVAAVDFPACVVRPAVFRCEADGAGSLDSPGVSVVAVLRVDVVVASAAAAVFGPLFTGTAESFGEEASAFSSGASTVLWIRAPRPRPRPPRRLVFNGSSCSEWVCDQCR</sequence>
<name>A0ABR6DXE3_9MICC</name>
<proteinExistence type="predicted"/>